<dbReference type="Pfam" id="PF18895">
    <property type="entry name" value="T4SS_pilin"/>
    <property type="match status" value="1"/>
</dbReference>
<name>A0A2M6R911_9BACT</name>
<evidence type="ECO:0000256" key="1">
    <source>
        <dbReference type="SAM" id="Phobius"/>
    </source>
</evidence>
<sequence length="116" mass="12443">MAVLPTGAENWTLDTVLEFGLNVVNFIATFAGYTAIIVLIWASIQYFMGARTGEKGETAKGKTMLTWAIVGIVVILLAKIIIAQFLTILDIRSAAQNAANECVLNPDPAKCPATSR</sequence>
<accession>A0A2M6R911</accession>
<feature type="transmembrane region" description="Helical" evidence="1">
    <location>
        <begin position="65"/>
        <end position="86"/>
    </location>
</feature>
<proteinExistence type="predicted"/>
<keyword evidence="1" id="KW-1133">Transmembrane helix</keyword>
<protein>
    <submittedName>
        <fullName evidence="2">Uncharacterized protein</fullName>
    </submittedName>
</protein>
<dbReference type="EMBL" id="PEZX01000017">
    <property type="protein sequence ID" value="PIS07088.1"/>
    <property type="molecule type" value="Genomic_DNA"/>
</dbReference>
<gene>
    <name evidence="2" type="ORF">COT79_01100</name>
</gene>
<evidence type="ECO:0000313" key="3">
    <source>
        <dbReference type="Proteomes" id="UP000231162"/>
    </source>
</evidence>
<evidence type="ECO:0000313" key="2">
    <source>
        <dbReference type="EMBL" id="PIS07088.1"/>
    </source>
</evidence>
<comment type="caution">
    <text evidence="2">The sequence shown here is derived from an EMBL/GenBank/DDBJ whole genome shotgun (WGS) entry which is preliminary data.</text>
</comment>
<organism evidence="2 3">
    <name type="scientific">Candidatus Berkelbacteria bacterium CG10_big_fil_rev_8_21_14_0_10_43_14</name>
    <dbReference type="NCBI Taxonomy" id="1974515"/>
    <lineage>
        <taxon>Bacteria</taxon>
        <taxon>Candidatus Berkelbacteria</taxon>
    </lineage>
</organism>
<dbReference type="InterPro" id="IPR043993">
    <property type="entry name" value="T4SS_pilin"/>
</dbReference>
<dbReference type="Proteomes" id="UP000231162">
    <property type="component" value="Unassembled WGS sequence"/>
</dbReference>
<keyword evidence="1" id="KW-0472">Membrane</keyword>
<dbReference type="AlphaFoldDB" id="A0A2M6R911"/>
<feature type="transmembrane region" description="Helical" evidence="1">
    <location>
        <begin position="23"/>
        <end position="44"/>
    </location>
</feature>
<keyword evidence="1" id="KW-0812">Transmembrane</keyword>
<reference evidence="3" key="1">
    <citation type="submission" date="2017-09" db="EMBL/GenBank/DDBJ databases">
        <title>Depth-based differentiation of microbial function through sediment-hosted aquifers and enrichment of novel symbionts in the deep terrestrial subsurface.</title>
        <authorList>
            <person name="Probst A.J."/>
            <person name="Ladd B."/>
            <person name="Jarett J.K."/>
            <person name="Geller-Mcgrath D.E."/>
            <person name="Sieber C.M.K."/>
            <person name="Emerson J.B."/>
            <person name="Anantharaman K."/>
            <person name="Thomas B.C."/>
            <person name="Malmstrom R."/>
            <person name="Stieglmeier M."/>
            <person name="Klingl A."/>
            <person name="Woyke T."/>
            <person name="Ryan C.M."/>
            <person name="Banfield J.F."/>
        </authorList>
    </citation>
    <scope>NUCLEOTIDE SEQUENCE [LARGE SCALE GENOMIC DNA]</scope>
</reference>